<dbReference type="EMBL" id="BMYD01000001">
    <property type="protein sequence ID" value="GHA70328.1"/>
    <property type="molecule type" value="Genomic_DNA"/>
</dbReference>
<dbReference type="InterPro" id="IPR057661">
    <property type="entry name" value="RsdA/BaiN/AoA(So)_Rossmann"/>
</dbReference>
<dbReference type="AlphaFoldDB" id="A0A918SV33"/>
<dbReference type="InterPro" id="IPR036188">
    <property type="entry name" value="FAD/NAD-bd_sf"/>
</dbReference>
<accession>A0A918SV33</accession>
<dbReference type="InterPro" id="IPR023166">
    <property type="entry name" value="BaiN-like_dom_sf"/>
</dbReference>
<gene>
    <name evidence="6" type="ORF">GCM10007067_03050</name>
</gene>
<reference evidence="6" key="1">
    <citation type="journal article" date="2014" name="Int. J. Syst. Evol. Microbiol.">
        <title>Complete genome sequence of Corynebacterium casei LMG S-19264T (=DSM 44701T), isolated from a smear-ripened cheese.</title>
        <authorList>
            <consortium name="US DOE Joint Genome Institute (JGI-PGF)"/>
            <person name="Walter F."/>
            <person name="Albersmeier A."/>
            <person name="Kalinowski J."/>
            <person name="Ruckert C."/>
        </authorList>
    </citation>
    <scope>NUCLEOTIDE SEQUENCE</scope>
    <source>
        <strain evidence="6">KCTC 23077</strain>
    </source>
</reference>
<evidence type="ECO:0000256" key="3">
    <source>
        <dbReference type="ARBA" id="ARBA00022827"/>
    </source>
</evidence>
<keyword evidence="7" id="KW-1185">Reference proteome</keyword>
<reference evidence="6" key="2">
    <citation type="submission" date="2020-09" db="EMBL/GenBank/DDBJ databases">
        <authorList>
            <person name="Sun Q."/>
            <person name="Kim S."/>
        </authorList>
    </citation>
    <scope>NUCLEOTIDE SEQUENCE</scope>
    <source>
        <strain evidence="6">KCTC 23077</strain>
    </source>
</reference>
<dbReference type="NCBIfam" id="TIGR00275">
    <property type="entry name" value="aminoacetone oxidase family FAD-binding enzyme"/>
    <property type="match status" value="1"/>
</dbReference>
<dbReference type="InterPro" id="IPR022460">
    <property type="entry name" value="Flavoprotein_PP4765"/>
</dbReference>
<feature type="domain" description="RsdA/BaiN/AoA(So)-like insert" evidence="5">
    <location>
        <begin position="226"/>
        <end position="382"/>
    </location>
</feature>
<dbReference type="InterPro" id="IPR004792">
    <property type="entry name" value="BaiN-like"/>
</dbReference>
<evidence type="ECO:0000313" key="6">
    <source>
        <dbReference type="EMBL" id="GHA70328.1"/>
    </source>
</evidence>
<evidence type="ECO:0000259" key="5">
    <source>
        <dbReference type="Pfam" id="PF22780"/>
    </source>
</evidence>
<comment type="caution">
    <text evidence="6">The sequence shown here is derived from an EMBL/GenBank/DDBJ whole genome shotgun (WGS) entry which is preliminary data.</text>
</comment>
<proteinExistence type="predicted"/>
<dbReference type="Proteomes" id="UP000646426">
    <property type="component" value="Unassembled WGS sequence"/>
</dbReference>
<evidence type="ECO:0000259" key="4">
    <source>
        <dbReference type="Pfam" id="PF03486"/>
    </source>
</evidence>
<keyword evidence="3" id="KW-0274">FAD</keyword>
<keyword evidence="2" id="KW-0285">Flavoprotein</keyword>
<dbReference type="Gene3D" id="1.10.8.260">
    <property type="entry name" value="HI0933 insert domain-like"/>
    <property type="match status" value="1"/>
</dbReference>
<feature type="domain" description="RsdA/BaiN/AoA(So)-like Rossmann fold-like" evidence="4">
    <location>
        <begin position="41"/>
        <end position="434"/>
    </location>
</feature>
<evidence type="ECO:0000256" key="1">
    <source>
        <dbReference type="ARBA" id="ARBA00001974"/>
    </source>
</evidence>
<sequence>MDGHHNRRCLHRRTYGPRAYHGAPFSAPRPMPDPVFLPGLAIIGGGPAGLMAAEVARAAGVEVDLFDAKGSVGRKFLIAGKGGLNLTHSEPRPEFDARYRERSMHVGAWLDAFDADALREWSRGFGIETFIGTSGRVFPTDRKAAPLLRGWVRRLRESGVRFHMQHRFQGWADDGALHISTPDGEVLLHARATVLALGGGSWPELGSDGAWVPWLVDRDIDVAPLEPANCGFDIGWSEHLSTKFAGAPLKPVVAHWTDPSGVAHALQGECVLTTTGIEGSLVYALSADLRQLIQRDGHARLELDLAPSRTFEALRDALAQPRGSRSLGEHLRRRAGLEGAKTALLFECVDRAAMQDPAQLAAAIKRLPLKLVRPRPIAEAISSAGGVRLEALDEALMLHGLPGTFVAGEMLDWEAPTGGYLLTACFASGVVAGRGAVEWLRRRGAG</sequence>
<organism evidence="6 7">
    <name type="scientific">Cognatilysobacter bugurensis</name>
    <dbReference type="NCBI Taxonomy" id="543356"/>
    <lineage>
        <taxon>Bacteria</taxon>
        <taxon>Pseudomonadati</taxon>
        <taxon>Pseudomonadota</taxon>
        <taxon>Gammaproteobacteria</taxon>
        <taxon>Lysobacterales</taxon>
        <taxon>Lysobacteraceae</taxon>
        <taxon>Cognatilysobacter</taxon>
    </lineage>
</organism>
<evidence type="ECO:0000313" key="7">
    <source>
        <dbReference type="Proteomes" id="UP000646426"/>
    </source>
</evidence>
<dbReference type="PANTHER" id="PTHR42887:SF1">
    <property type="entry name" value="BLR3961 PROTEIN"/>
    <property type="match status" value="1"/>
</dbReference>
<dbReference type="Pfam" id="PF03486">
    <property type="entry name" value="HI0933_like"/>
    <property type="match status" value="1"/>
</dbReference>
<dbReference type="Gene3D" id="2.40.30.10">
    <property type="entry name" value="Translation factors"/>
    <property type="match status" value="1"/>
</dbReference>
<evidence type="ECO:0000256" key="2">
    <source>
        <dbReference type="ARBA" id="ARBA00022630"/>
    </source>
</evidence>
<dbReference type="SUPFAM" id="SSF160996">
    <property type="entry name" value="HI0933 insert domain-like"/>
    <property type="match status" value="1"/>
</dbReference>
<dbReference type="InterPro" id="IPR055178">
    <property type="entry name" value="RsdA/BaiN/AoA(So)-like_dom"/>
</dbReference>
<dbReference type="PANTHER" id="PTHR42887">
    <property type="entry name" value="OS12G0638800 PROTEIN"/>
    <property type="match status" value="1"/>
</dbReference>
<comment type="cofactor">
    <cofactor evidence="1">
        <name>FAD</name>
        <dbReference type="ChEBI" id="CHEBI:57692"/>
    </cofactor>
</comment>
<dbReference type="Gene3D" id="3.50.50.60">
    <property type="entry name" value="FAD/NAD(P)-binding domain"/>
    <property type="match status" value="1"/>
</dbReference>
<dbReference type="SUPFAM" id="SSF51905">
    <property type="entry name" value="FAD/NAD(P)-binding domain"/>
    <property type="match status" value="1"/>
</dbReference>
<dbReference type="Pfam" id="PF22780">
    <property type="entry name" value="HI0933_like_1st"/>
    <property type="match status" value="1"/>
</dbReference>
<protein>
    <submittedName>
        <fullName evidence="6">NAD(FAD)-utilizing dehydrogenase</fullName>
    </submittedName>
</protein>
<name>A0A918SV33_9GAMM</name>
<dbReference type="NCBIfam" id="TIGR03862">
    <property type="entry name" value="flavo_PP4765"/>
    <property type="match status" value="1"/>
</dbReference>